<evidence type="ECO:0000313" key="3">
    <source>
        <dbReference type="Proteomes" id="UP000317550"/>
    </source>
</evidence>
<protein>
    <submittedName>
        <fullName evidence="2">Uncharacterized protein</fullName>
    </submittedName>
</protein>
<dbReference type="KEGG" id="cari:FNU76_08645"/>
<keyword evidence="3" id="KW-1185">Reference proteome</keyword>
<evidence type="ECO:0000256" key="1">
    <source>
        <dbReference type="SAM" id="MobiDB-lite"/>
    </source>
</evidence>
<name>A0A516SE33_9NEIS</name>
<sequence length="160" mass="17137">MLKLIERVRQLRQSGKPVDLLAFADGGALGYARMLATTQASRKLRVLALVGNVHANRAELNSYTGAPPMGALLAEHGRTVSLNASYPGGKAWLCMDQFGCGPQALTGSPKALPAGRISLVEARRDKVWLYDGWYDLGELSASPPARPAPTPPPRSEQKTS</sequence>
<organism evidence="2 3">
    <name type="scientific">Chitinimonas arctica</name>
    <dbReference type="NCBI Taxonomy" id="2594795"/>
    <lineage>
        <taxon>Bacteria</taxon>
        <taxon>Pseudomonadati</taxon>
        <taxon>Pseudomonadota</taxon>
        <taxon>Betaproteobacteria</taxon>
        <taxon>Neisseriales</taxon>
        <taxon>Chitinibacteraceae</taxon>
        <taxon>Chitinimonas</taxon>
    </lineage>
</organism>
<dbReference type="OrthoDB" id="1409169at2"/>
<dbReference type="EMBL" id="CP041730">
    <property type="protein sequence ID" value="QDQ26427.1"/>
    <property type="molecule type" value="Genomic_DNA"/>
</dbReference>
<evidence type="ECO:0000313" key="2">
    <source>
        <dbReference type="EMBL" id="QDQ26427.1"/>
    </source>
</evidence>
<feature type="region of interest" description="Disordered" evidence="1">
    <location>
        <begin position="138"/>
        <end position="160"/>
    </location>
</feature>
<feature type="compositionally biased region" description="Pro residues" evidence="1">
    <location>
        <begin position="144"/>
        <end position="154"/>
    </location>
</feature>
<dbReference type="RefSeq" id="WP_144277821.1">
    <property type="nucleotide sequence ID" value="NZ_CP041730.1"/>
</dbReference>
<dbReference type="Proteomes" id="UP000317550">
    <property type="component" value="Chromosome"/>
</dbReference>
<dbReference type="AlphaFoldDB" id="A0A516SE33"/>
<reference evidence="3" key="1">
    <citation type="submission" date="2019-07" db="EMBL/GenBank/DDBJ databases">
        <title>Chitinimonas sp. nov., isolated from Ny-Alesund, arctica soil.</title>
        <authorList>
            <person name="Xu Q."/>
            <person name="Peng F."/>
        </authorList>
    </citation>
    <scope>NUCLEOTIDE SEQUENCE [LARGE SCALE GENOMIC DNA]</scope>
    <source>
        <strain evidence="3">R3-44</strain>
    </source>
</reference>
<proteinExistence type="predicted"/>
<gene>
    <name evidence="2" type="ORF">FNU76_08645</name>
</gene>
<accession>A0A516SE33</accession>